<evidence type="ECO:0000313" key="3">
    <source>
        <dbReference type="Proteomes" id="UP000596742"/>
    </source>
</evidence>
<dbReference type="Pfam" id="PF00024">
    <property type="entry name" value="PAN_1"/>
    <property type="match status" value="1"/>
</dbReference>
<name>A0A8B6CDT4_MYTGA</name>
<dbReference type="EMBL" id="UYJE01001555">
    <property type="protein sequence ID" value="VDI03016.1"/>
    <property type="molecule type" value="Genomic_DNA"/>
</dbReference>
<reference evidence="2" key="1">
    <citation type="submission" date="2018-11" db="EMBL/GenBank/DDBJ databases">
        <authorList>
            <person name="Alioto T."/>
            <person name="Alioto T."/>
        </authorList>
    </citation>
    <scope>NUCLEOTIDE SEQUENCE</scope>
</reference>
<feature type="domain" description="Apple" evidence="1">
    <location>
        <begin position="50"/>
        <end position="94"/>
    </location>
</feature>
<comment type="caution">
    <text evidence="2">The sequence shown here is derived from an EMBL/GenBank/DDBJ whole genome shotgun (WGS) entry which is preliminary data.</text>
</comment>
<feature type="non-terminal residue" evidence="2">
    <location>
        <position position="1"/>
    </location>
</feature>
<accession>A0A8B6CDT4</accession>
<evidence type="ECO:0000313" key="2">
    <source>
        <dbReference type="EMBL" id="VDI03016.1"/>
    </source>
</evidence>
<dbReference type="OrthoDB" id="441660at2759"/>
<protein>
    <recommendedName>
        <fullName evidence="1">Apple domain-containing protein</fullName>
    </recommendedName>
</protein>
<evidence type="ECO:0000259" key="1">
    <source>
        <dbReference type="Pfam" id="PF00024"/>
    </source>
</evidence>
<dbReference type="AlphaFoldDB" id="A0A8B6CDT4"/>
<organism evidence="2 3">
    <name type="scientific">Mytilus galloprovincialis</name>
    <name type="common">Mediterranean mussel</name>
    <dbReference type="NCBI Taxonomy" id="29158"/>
    <lineage>
        <taxon>Eukaryota</taxon>
        <taxon>Metazoa</taxon>
        <taxon>Spiralia</taxon>
        <taxon>Lophotrochozoa</taxon>
        <taxon>Mollusca</taxon>
        <taxon>Bivalvia</taxon>
        <taxon>Autobranchia</taxon>
        <taxon>Pteriomorphia</taxon>
        <taxon>Mytilida</taxon>
        <taxon>Mytiloidea</taxon>
        <taxon>Mytilidae</taxon>
        <taxon>Mytilinae</taxon>
        <taxon>Mytilus</taxon>
    </lineage>
</organism>
<keyword evidence="3" id="KW-1185">Reference proteome</keyword>
<dbReference type="InterPro" id="IPR003609">
    <property type="entry name" value="Pan_app"/>
</dbReference>
<dbReference type="Gene3D" id="3.50.4.10">
    <property type="entry name" value="Hepatocyte Growth Factor"/>
    <property type="match status" value="1"/>
</dbReference>
<gene>
    <name evidence="2" type="ORF">MGAL_10B022766</name>
</gene>
<sequence length="118" mass="13567">MFLQSIDGFNRTVYIAKQKKIQKQYMKFRDEVKLFRRSNADRIVEIKGKFNGVSTDDSILDKITASSLLECAVACRASGQCQSYFWNNLHSECQRQLTLYTSSDGLQTNRTGNSYFVT</sequence>
<dbReference type="Proteomes" id="UP000596742">
    <property type="component" value="Unassembled WGS sequence"/>
</dbReference>
<proteinExistence type="predicted"/>